<dbReference type="Pfam" id="PF00400">
    <property type="entry name" value="WD40"/>
    <property type="match status" value="3"/>
</dbReference>
<reference evidence="4" key="1">
    <citation type="journal article" date="2020" name="Fungal Divers.">
        <title>Resolving the Mortierellaceae phylogeny through synthesis of multi-gene phylogenetics and phylogenomics.</title>
        <authorList>
            <person name="Vandepol N."/>
            <person name="Liber J."/>
            <person name="Desiro A."/>
            <person name="Na H."/>
            <person name="Kennedy M."/>
            <person name="Barry K."/>
            <person name="Grigoriev I.V."/>
            <person name="Miller A.N."/>
            <person name="O'Donnell K."/>
            <person name="Stajich J.E."/>
            <person name="Bonito G."/>
        </authorList>
    </citation>
    <scope>NUCLEOTIDE SEQUENCE</scope>
    <source>
        <strain evidence="4">NRRL 2591</strain>
    </source>
</reference>
<dbReference type="PANTHER" id="PTHR19879">
    <property type="entry name" value="TRANSCRIPTION INITIATION FACTOR TFIID"/>
    <property type="match status" value="1"/>
</dbReference>
<dbReference type="Gene3D" id="2.130.10.10">
    <property type="entry name" value="YVTN repeat-like/Quinoprotein amine dehydrogenase"/>
    <property type="match status" value="2"/>
</dbReference>
<protein>
    <recommendedName>
        <fullName evidence="6">WD40 repeat-like protein</fullName>
    </recommendedName>
</protein>
<dbReference type="PANTHER" id="PTHR19879:SF9">
    <property type="entry name" value="TRANSCRIPTION INITIATION FACTOR TFIID SUBUNIT 5"/>
    <property type="match status" value="1"/>
</dbReference>
<dbReference type="Proteomes" id="UP000723463">
    <property type="component" value="Unassembled WGS sequence"/>
</dbReference>
<keyword evidence="2" id="KW-0677">Repeat</keyword>
<dbReference type="SMART" id="SM00320">
    <property type="entry name" value="WD40"/>
    <property type="match status" value="4"/>
</dbReference>
<dbReference type="PROSITE" id="PS50294">
    <property type="entry name" value="WD_REPEATS_REGION"/>
    <property type="match status" value="2"/>
</dbReference>
<evidence type="ECO:0008006" key="6">
    <source>
        <dbReference type="Google" id="ProtNLM"/>
    </source>
</evidence>
<accession>A0A9P6F323</accession>
<evidence type="ECO:0000256" key="1">
    <source>
        <dbReference type="ARBA" id="ARBA00022574"/>
    </source>
</evidence>
<evidence type="ECO:0000313" key="5">
    <source>
        <dbReference type="Proteomes" id="UP000723463"/>
    </source>
</evidence>
<keyword evidence="5" id="KW-1185">Reference proteome</keyword>
<name>A0A9P6F323_9FUNG</name>
<keyword evidence="1 3" id="KW-0853">WD repeat</keyword>
<evidence type="ECO:0000313" key="4">
    <source>
        <dbReference type="EMBL" id="KAF9541015.1"/>
    </source>
</evidence>
<dbReference type="PRINTS" id="PR00320">
    <property type="entry name" value="GPROTEINBRPT"/>
</dbReference>
<dbReference type="SUPFAM" id="SSF50978">
    <property type="entry name" value="WD40 repeat-like"/>
    <property type="match status" value="1"/>
</dbReference>
<gene>
    <name evidence="4" type="ORF">EC957_003543</name>
</gene>
<proteinExistence type="predicted"/>
<dbReference type="InterPro" id="IPR020472">
    <property type="entry name" value="WD40_PAC1"/>
</dbReference>
<comment type="caution">
    <text evidence="4">The sequence shown here is derived from an EMBL/GenBank/DDBJ whole genome shotgun (WGS) entry which is preliminary data.</text>
</comment>
<evidence type="ECO:0000256" key="3">
    <source>
        <dbReference type="PROSITE-ProRule" id="PRU00221"/>
    </source>
</evidence>
<dbReference type="InterPro" id="IPR015943">
    <property type="entry name" value="WD40/YVTN_repeat-like_dom_sf"/>
</dbReference>
<feature type="repeat" description="WD" evidence="3">
    <location>
        <begin position="278"/>
        <end position="319"/>
    </location>
</feature>
<dbReference type="AlphaFoldDB" id="A0A9P6F323"/>
<feature type="repeat" description="WD" evidence="3">
    <location>
        <begin position="229"/>
        <end position="260"/>
    </location>
</feature>
<organism evidence="4 5">
    <name type="scientific">Mortierella hygrophila</name>
    <dbReference type="NCBI Taxonomy" id="979708"/>
    <lineage>
        <taxon>Eukaryota</taxon>
        <taxon>Fungi</taxon>
        <taxon>Fungi incertae sedis</taxon>
        <taxon>Mucoromycota</taxon>
        <taxon>Mortierellomycotina</taxon>
        <taxon>Mortierellomycetes</taxon>
        <taxon>Mortierellales</taxon>
        <taxon>Mortierellaceae</taxon>
        <taxon>Mortierella</taxon>
    </lineage>
</organism>
<dbReference type="EMBL" id="JAAAXW010000180">
    <property type="protein sequence ID" value="KAF9541015.1"/>
    <property type="molecule type" value="Genomic_DNA"/>
</dbReference>
<feature type="repeat" description="WD" evidence="3">
    <location>
        <begin position="194"/>
        <end position="228"/>
    </location>
</feature>
<sequence>MQWDSLTGARVPLPIELPEDLSVESVSYSLDNIPTAVVDQDGTLRLWELQEGRRETILEGSGPANWCDTVTLWDLSSTQQKHVLIENGGPTREAIHCLAFSATGHQLAIGTWMSTSTGRPWMSASTDSTWIDTSTDSTSIDTSTDSTSIDASTDSTWIGALPEITVIGAPSGTIWLFDTQSKGLIASKLAHTGMNGISFSPDGQQLAIGSMDRSIYLWGFQSEERAIGLGGHTESVNCVAYSPCGEWIASGSDDKTVRVWRRWRPPGDKESWSCVLTVRGYFNTVRDIAWSPTVPMEFITGCSDESVRVWRVSSDALGK</sequence>
<dbReference type="InterPro" id="IPR036322">
    <property type="entry name" value="WD40_repeat_dom_sf"/>
</dbReference>
<evidence type="ECO:0000256" key="2">
    <source>
        <dbReference type="ARBA" id="ARBA00022737"/>
    </source>
</evidence>
<dbReference type="InterPro" id="IPR001680">
    <property type="entry name" value="WD40_rpt"/>
</dbReference>
<dbReference type="PROSITE" id="PS50082">
    <property type="entry name" value="WD_REPEATS_2"/>
    <property type="match status" value="3"/>
</dbReference>